<dbReference type="Proteomes" id="UP000621500">
    <property type="component" value="Unassembled WGS sequence"/>
</dbReference>
<gene>
    <name evidence="2" type="ORF">Pma05_53980</name>
</gene>
<feature type="region of interest" description="Disordered" evidence="1">
    <location>
        <begin position="1"/>
        <end position="20"/>
    </location>
</feature>
<reference evidence="2 3" key="1">
    <citation type="submission" date="2021-01" db="EMBL/GenBank/DDBJ databases">
        <title>Whole genome shotgun sequence of Plantactinospora mayteni NBRC 109088.</title>
        <authorList>
            <person name="Komaki H."/>
            <person name="Tamura T."/>
        </authorList>
    </citation>
    <scope>NUCLEOTIDE SEQUENCE [LARGE SCALE GENOMIC DNA]</scope>
    <source>
        <strain evidence="2 3">NBRC 109088</strain>
    </source>
</reference>
<feature type="compositionally biased region" description="Low complexity" evidence="1">
    <location>
        <begin position="43"/>
        <end position="57"/>
    </location>
</feature>
<dbReference type="EMBL" id="BONX01000036">
    <property type="protein sequence ID" value="GIG98825.1"/>
    <property type="molecule type" value="Genomic_DNA"/>
</dbReference>
<comment type="caution">
    <text evidence="2">The sequence shown here is derived from an EMBL/GenBank/DDBJ whole genome shotgun (WGS) entry which is preliminary data.</text>
</comment>
<feature type="region of interest" description="Disordered" evidence="1">
    <location>
        <begin position="25"/>
        <end position="75"/>
    </location>
</feature>
<evidence type="ECO:0000256" key="1">
    <source>
        <dbReference type="SAM" id="MobiDB-lite"/>
    </source>
</evidence>
<evidence type="ECO:0000313" key="3">
    <source>
        <dbReference type="Proteomes" id="UP000621500"/>
    </source>
</evidence>
<sequence>MIAPASTRSEIDTAGMAHSLHDRVKRAQTGSHVREGSPQMSDALAAGRPGPEAAPGATDPTDRLPAEASAAPSRRGRTAIDYRWIDFNF</sequence>
<keyword evidence="3" id="KW-1185">Reference proteome</keyword>
<evidence type="ECO:0000313" key="2">
    <source>
        <dbReference type="EMBL" id="GIG98825.1"/>
    </source>
</evidence>
<protein>
    <submittedName>
        <fullName evidence="2">Uncharacterized protein</fullName>
    </submittedName>
</protein>
<proteinExistence type="predicted"/>
<name>A0ABQ4EVX9_9ACTN</name>
<accession>A0ABQ4EVX9</accession>
<organism evidence="2 3">
    <name type="scientific">Plantactinospora mayteni</name>
    <dbReference type="NCBI Taxonomy" id="566021"/>
    <lineage>
        <taxon>Bacteria</taxon>
        <taxon>Bacillati</taxon>
        <taxon>Actinomycetota</taxon>
        <taxon>Actinomycetes</taxon>
        <taxon>Micromonosporales</taxon>
        <taxon>Micromonosporaceae</taxon>
        <taxon>Plantactinospora</taxon>
    </lineage>
</organism>